<dbReference type="OrthoDB" id="2016285at2759"/>
<evidence type="ECO:0000313" key="2">
    <source>
        <dbReference type="Proteomes" id="UP000271889"/>
    </source>
</evidence>
<dbReference type="EMBL" id="UYRV01013335">
    <property type="protein sequence ID" value="VDK59536.1"/>
    <property type="molecule type" value="Genomic_DNA"/>
</dbReference>
<evidence type="ECO:0000313" key="1">
    <source>
        <dbReference type="EMBL" id="VDK59536.1"/>
    </source>
</evidence>
<dbReference type="Gene3D" id="3.40.50.150">
    <property type="entry name" value="Vaccinia Virus protein VP39"/>
    <property type="match status" value="1"/>
</dbReference>
<protein>
    <recommendedName>
        <fullName evidence="3">PABS domain-containing protein</fullName>
    </recommendedName>
</protein>
<keyword evidence="2" id="KW-1185">Reference proteome</keyword>
<evidence type="ECO:0008006" key="3">
    <source>
        <dbReference type="Google" id="ProtNLM"/>
    </source>
</evidence>
<dbReference type="Pfam" id="PF01564">
    <property type="entry name" value="Spermine_synth"/>
    <property type="match status" value="1"/>
</dbReference>
<accession>A0A3P6RAS3</accession>
<dbReference type="Proteomes" id="UP000271889">
    <property type="component" value="Unassembled WGS sequence"/>
</dbReference>
<dbReference type="SUPFAM" id="SSF53335">
    <property type="entry name" value="S-adenosyl-L-methionine-dependent methyltransferases"/>
    <property type="match status" value="1"/>
</dbReference>
<reference evidence="1 2" key="1">
    <citation type="submission" date="2018-11" db="EMBL/GenBank/DDBJ databases">
        <authorList>
            <consortium name="Pathogen Informatics"/>
        </authorList>
    </citation>
    <scope>NUCLEOTIDE SEQUENCE [LARGE SCALE GENOMIC DNA]</scope>
</reference>
<dbReference type="InterPro" id="IPR029063">
    <property type="entry name" value="SAM-dependent_MTases_sf"/>
</dbReference>
<gene>
    <name evidence="1" type="ORF">CGOC_LOCUS4699</name>
</gene>
<organism evidence="1 2">
    <name type="scientific">Cylicostephanus goldi</name>
    <name type="common">Nematode worm</name>
    <dbReference type="NCBI Taxonomy" id="71465"/>
    <lineage>
        <taxon>Eukaryota</taxon>
        <taxon>Metazoa</taxon>
        <taxon>Ecdysozoa</taxon>
        <taxon>Nematoda</taxon>
        <taxon>Chromadorea</taxon>
        <taxon>Rhabditida</taxon>
        <taxon>Rhabditina</taxon>
        <taxon>Rhabditomorpha</taxon>
        <taxon>Strongyloidea</taxon>
        <taxon>Strongylidae</taxon>
        <taxon>Cylicostephanus</taxon>
    </lineage>
</organism>
<proteinExistence type="predicted"/>
<name>A0A3P6RAS3_CYLGO</name>
<dbReference type="AlphaFoldDB" id="A0A3P6RAS3"/>
<sequence>MFTSGAISINRKVSASVLSLGLGGGYLNSYLHHNYRNLNITVVEYDPQMLNISQKWCGLRLDEMHRVVVEDGTEFVKNCADRGEKYDVIFLDACHLDHSSMFICPAQKFVAAYIAIDFASILKSNAFILLVIEGVLIINVLGSRQQTFSEAPKELLRIYNEAFKHCIFKKSHSPSNLVMTCAQYPIEKNLREMYEGFANYSYYGGHVSEEWFLPGYSY</sequence>